<dbReference type="PANTHER" id="PTHR42713">
    <property type="entry name" value="HISTIDINE KINASE-RELATED"/>
    <property type="match status" value="1"/>
</dbReference>
<keyword evidence="4" id="KW-0902">Two-component regulatory system</keyword>
<evidence type="ECO:0000256" key="8">
    <source>
        <dbReference type="PROSITE-ProRule" id="PRU00169"/>
    </source>
</evidence>
<comment type="caution">
    <text evidence="11">The sequence shown here is derived from an EMBL/GenBank/DDBJ whole genome shotgun (WGS) entry which is preliminary data.</text>
</comment>
<dbReference type="Gene3D" id="1.10.10.60">
    <property type="entry name" value="Homeodomain-like"/>
    <property type="match status" value="2"/>
</dbReference>
<evidence type="ECO:0000313" key="11">
    <source>
        <dbReference type="EMBL" id="TCL65315.1"/>
    </source>
</evidence>
<evidence type="ECO:0000259" key="10">
    <source>
        <dbReference type="PROSITE" id="PS50110"/>
    </source>
</evidence>
<sequence>MLKVVVIEDENLVRKGLILTTPWEELGCEVIGEAVNGVAGLRLVKQSQPDIVITDIRMPGLNGLRMIERLRKISRAEFIIISGYSEFEYAQQAVSLGVKDYLLKPIHPEKLHQVIRRVVQEVRKQKNLQKLQDGLDSIQESRVMLFKEYLLHDEVDSKEYYVRAAIDYIKGRYQQNINIAAVAEHLQISKSYLFRIFKAETHYTFIEYLTYFRIKKAIELLKNKTVKIYEIAGLVGYQDYRYFSAIFKRYVGINPSEFKEGLNKN</sequence>
<dbReference type="GO" id="GO:0043565">
    <property type="term" value="F:sequence-specific DNA binding"/>
    <property type="evidence" value="ECO:0007669"/>
    <property type="project" value="InterPro"/>
</dbReference>
<dbReference type="AlphaFoldDB" id="A0A4R1RGZ5"/>
<keyword evidence="6" id="KW-0238">DNA-binding</keyword>
<dbReference type="Pfam" id="PF12833">
    <property type="entry name" value="HTH_18"/>
    <property type="match status" value="1"/>
</dbReference>
<dbReference type="GO" id="GO:0003700">
    <property type="term" value="F:DNA-binding transcription factor activity"/>
    <property type="evidence" value="ECO:0007669"/>
    <property type="project" value="InterPro"/>
</dbReference>
<reference evidence="11 12" key="1">
    <citation type="submission" date="2019-03" db="EMBL/GenBank/DDBJ databases">
        <title>Genomic Encyclopedia of Type Strains, Phase IV (KMG-IV): sequencing the most valuable type-strain genomes for metagenomic binning, comparative biology and taxonomic classification.</title>
        <authorList>
            <person name="Goeker M."/>
        </authorList>
    </citation>
    <scope>NUCLEOTIDE SEQUENCE [LARGE SCALE GENOMIC DNA]</scope>
    <source>
        <strain evidence="11 12">LX-B</strain>
    </source>
</reference>
<dbReference type="Pfam" id="PF00072">
    <property type="entry name" value="Response_reg"/>
    <property type="match status" value="1"/>
</dbReference>
<evidence type="ECO:0000313" key="12">
    <source>
        <dbReference type="Proteomes" id="UP000295008"/>
    </source>
</evidence>
<evidence type="ECO:0000256" key="2">
    <source>
        <dbReference type="ARBA" id="ARBA00022490"/>
    </source>
</evidence>
<proteinExistence type="predicted"/>
<evidence type="ECO:0000256" key="6">
    <source>
        <dbReference type="ARBA" id="ARBA00023125"/>
    </source>
</evidence>
<evidence type="ECO:0000256" key="3">
    <source>
        <dbReference type="ARBA" id="ARBA00022553"/>
    </source>
</evidence>
<dbReference type="PROSITE" id="PS50110">
    <property type="entry name" value="RESPONSE_REGULATORY"/>
    <property type="match status" value="1"/>
</dbReference>
<evidence type="ECO:0000256" key="5">
    <source>
        <dbReference type="ARBA" id="ARBA00023015"/>
    </source>
</evidence>
<keyword evidence="3 8" id="KW-0597">Phosphoprotein</keyword>
<gene>
    <name evidence="11" type="ORF">EDC14_101763</name>
</gene>
<dbReference type="SUPFAM" id="SSF52172">
    <property type="entry name" value="CheY-like"/>
    <property type="match status" value="1"/>
</dbReference>
<dbReference type="SUPFAM" id="SSF46689">
    <property type="entry name" value="Homeodomain-like"/>
    <property type="match status" value="2"/>
</dbReference>
<dbReference type="InterPro" id="IPR011006">
    <property type="entry name" value="CheY-like_superfamily"/>
</dbReference>
<comment type="subcellular location">
    <subcellularLocation>
        <location evidence="1">Cytoplasm</location>
    </subcellularLocation>
</comment>
<keyword evidence="5" id="KW-0805">Transcription regulation</keyword>
<accession>A0A4R1RGZ5</accession>
<evidence type="ECO:0000256" key="7">
    <source>
        <dbReference type="ARBA" id="ARBA00023163"/>
    </source>
</evidence>
<dbReference type="InterPro" id="IPR051552">
    <property type="entry name" value="HptR"/>
</dbReference>
<dbReference type="EMBL" id="SLUN01000017">
    <property type="protein sequence ID" value="TCL65315.1"/>
    <property type="molecule type" value="Genomic_DNA"/>
</dbReference>
<evidence type="ECO:0000256" key="1">
    <source>
        <dbReference type="ARBA" id="ARBA00004496"/>
    </source>
</evidence>
<dbReference type="PROSITE" id="PS01124">
    <property type="entry name" value="HTH_ARAC_FAMILY_2"/>
    <property type="match status" value="1"/>
</dbReference>
<feature type="modified residue" description="4-aspartylphosphate" evidence="8">
    <location>
        <position position="55"/>
    </location>
</feature>
<dbReference type="GO" id="GO:0005737">
    <property type="term" value="C:cytoplasm"/>
    <property type="evidence" value="ECO:0007669"/>
    <property type="project" value="UniProtKB-SubCell"/>
</dbReference>
<dbReference type="RefSeq" id="WP_132014991.1">
    <property type="nucleotide sequence ID" value="NZ_SLUN01000017.1"/>
</dbReference>
<dbReference type="Gene3D" id="3.40.50.2300">
    <property type="match status" value="1"/>
</dbReference>
<dbReference type="SMART" id="SM00342">
    <property type="entry name" value="HTH_ARAC"/>
    <property type="match status" value="1"/>
</dbReference>
<evidence type="ECO:0000256" key="4">
    <source>
        <dbReference type="ARBA" id="ARBA00023012"/>
    </source>
</evidence>
<dbReference type="Proteomes" id="UP000295008">
    <property type="component" value="Unassembled WGS sequence"/>
</dbReference>
<dbReference type="OrthoDB" id="1769137at2"/>
<protein>
    <submittedName>
        <fullName evidence="11">Two-component system response regulator YesN</fullName>
    </submittedName>
</protein>
<dbReference type="InterPro" id="IPR020449">
    <property type="entry name" value="Tscrpt_reg_AraC-type_HTH"/>
</dbReference>
<dbReference type="InterPro" id="IPR009057">
    <property type="entry name" value="Homeodomain-like_sf"/>
</dbReference>
<dbReference type="GO" id="GO:0000160">
    <property type="term" value="P:phosphorelay signal transduction system"/>
    <property type="evidence" value="ECO:0007669"/>
    <property type="project" value="UniProtKB-KW"/>
</dbReference>
<dbReference type="InterPro" id="IPR018060">
    <property type="entry name" value="HTH_AraC"/>
</dbReference>
<dbReference type="PANTHER" id="PTHR42713:SF3">
    <property type="entry name" value="TRANSCRIPTIONAL REGULATORY PROTEIN HPTR"/>
    <property type="match status" value="1"/>
</dbReference>
<feature type="domain" description="HTH araC/xylS-type" evidence="9">
    <location>
        <begin position="163"/>
        <end position="261"/>
    </location>
</feature>
<dbReference type="InterPro" id="IPR001789">
    <property type="entry name" value="Sig_transdc_resp-reg_receiver"/>
</dbReference>
<keyword evidence="12" id="KW-1185">Reference proteome</keyword>
<feature type="domain" description="Response regulatory" evidence="10">
    <location>
        <begin position="3"/>
        <end position="119"/>
    </location>
</feature>
<dbReference type="CDD" id="cd17536">
    <property type="entry name" value="REC_YesN-like"/>
    <property type="match status" value="1"/>
</dbReference>
<organism evidence="11 12">
    <name type="scientific">Hydrogenispora ethanolica</name>
    <dbReference type="NCBI Taxonomy" id="1082276"/>
    <lineage>
        <taxon>Bacteria</taxon>
        <taxon>Bacillati</taxon>
        <taxon>Bacillota</taxon>
        <taxon>Hydrogenispora</taxon>
    </lineage>
</organism>
<dbReference type="SMART" id="SM00448">
    <property type="entry name" value="REC"/>
    <property type="match status" value="1"/>
</dbReference>
<name>A0A4R1RGZ5_HYDET</name>
<keyword evidence="2" id="KW-0963">Cytoplasm</keyword>
<evidence type="ECO:0000259" key="9">
    <source>
        <dbReference type="PROSITE" id="PS01124"/>
    </source>
</evidence>
<dbReference type="PRINTS" id="PR00032">
    <property type="entry name" value="HTHARAC"/>
</dbReference>
<keyword evidence="7" id="KW-0804">Transcription</keyword>